<feature type="signal peptide" evidence="1">
    <location>
        <begin position="1"/>
        <end position="30"/>
    </location>
</feature>
<dbReference type="AlphaFoldDB" id="A0A0L7LGZ6"/>
<name>A0A0L7LGZ6_OPEBR</name>
<proteinExistence type="predicted"/>
<accession>A0A0L7LGZ6</accession>
<sequence length="118" mass="12791">MITVTHRLLTLTHKMKSFIAILAFVAIAAADVSHLQNSEANAQIISQESLVEPEQSQWSFETSNGIAGRESGVLQNAGRAPFLPTTPAPQPIPDYIQRAIAYIAAHPPKPEVAGSRQY</sequence>
<keyword evidence="1" id="KW-0732">Signal</keyword>
<evidence type="ECO:0000313" key="3">
    <source>
        <dbReference type="Proteomes" id="UP000037510"/>
    </source>
</evidence>
<keyword evidence="3" id="KW-1185">Reference proteome</keyword>
<gene>
    <name evidence="2" type="ORF">OBRU01_08654</name>
</gene>
<reference evidence="2 3" key="1">
    <citation type="journal article" date="2015" name="Genome Biol. Evol.">
        <title>The genome of winter moth (Operophtera brumata) provides a genomic perspective on sexual dimorphism and phenology.</title>
        <authorList>
            <person name="Derks M.F."/>
            <person name="Smit S."/>
            <person name="Salis L."/>
            <person name="Schijlen E."/>
            <person name="Bossers A."/>
            <person name="Mateman C."/>
            <person name="Pijl A.S."/>
            <person name="de Ridder D."/>
            <person name="Groenen M.A."/>
            <person name="Visser M.E."/>
            <person name="Megens H.J."/>
        </authorList>
    </citation>
    <scope>NUCLEOTIDE SEQUENCE [LARGE SCALE GENOMIC DNA]</scope>
    <source>
        <strain evidence="2">WM2013NL</strain>
        <tissue evidence="2">Head and thorax</tissue>
    </source>
</reference>
<dbReference type="Proteomes" id="UP000037510">
    <property type="component" value="Unassembled WGS sequence"/>
</dbReference>
<evidence type="ECO:0000313" key="2">
    <source>
        <dbReference type="EMBL" id="KOB74843.1"/>
    </source>
</evidence>
<protein>
    <submittedName>
        <fullName evidence="2">Putative cuticle protein</fullName>
    </submittedName>
</protein>
<feature type="chain" id="PRO_5005573274" evidence="1">
    <location>
        <begin position="31"/>
        <end position="118"/>
    </location>
</feature>
<evidence type="ECO:0000256" key="1">
    <source>
        <dbReference type="SAM" id="SignalP"/>
    </source>
</evidence>
<dbReference type="EMBL" id="JTDY01001111">
    <property type="protein sequence ID" value="KOB74843.1"/>
    <property type="molecule type" value="Genomic_DNA"/>
</dbReference>
<comment type="caution">
    <text evidence="2">The sequence shown here is derived from an EMBL/GenBank/DDBJ whole genome shotgun (WGS) entry which is preliminary data.</text>
</comment>
<organism evidence="2 3">
    <name type="scientific">Operophtera brumata</name>
    <name type="common">Winter moth</name>
    <name type="synonym">Phalaena brumata</name>
    <dbReference type="NCBI Taxonomy" id="104452"/>
    <lineage>
        <taxon>Eukaryota</taxon>
        <taxon>Metazoa</taxon>
        <taxon>Ecdysozoa</taxon>
        <taxon>Arthropoda</taxon>
        <taxon>Hexapoda</taxon>
        <taxon>Insecta</taxon>
        <taxon>Pterygota</taxon>
        <taxon>Neoptera</taxon>
        <taxon>Endopterygota</taxon>
        <taxon>Lepidoptera</taxon>
        <taxon>Glossata</taxon>
        <taxon>Ditrysia</taxon>
        <taxon>Geometroidea</taxon>
        <taxon>Geometridae</taxon>
        <taxon>Larentiinae</taxon>
        <taxon>Operophtera</taxon>
    </lineage>
</organism>